<feature type="transmembrane region" description="Helical" evidence="1">
    <location>
        <begin position="12"/>
        <end position="31"/>
    </location>
</feature>
<keyword evidence="1" id="KW-1133">Transmembrane helix</keyword>
<keyword evidence="1" id="KW-0812">Transmembrane</keyword>
<feature type="transmembrane region" description="Helical" evidence="1">
    <location>
        <begin position="51"/>
        <end position="69"/>
    </location>
</feature>
<dbReference type="Proteomes" id="UP000260823">
    <property type="component" value="Unassembled WGS sequence"/>
</dbReference>
<keyword evidence="1" id="KW-0472">Membrane</keyword>
<evidence type="ECO:0000313" key="2">
    <source>
        <dbReference type="EMBL" id="RFZ81110.1"/>
    </source>
</evidence>
<protein>
    <submittedName>
        <fullName evidence="2">Uncharacterized protein</fullName>
    </submittedName>
</protein>
<evidence type="ECO:0000313" key="3">
    <source>
        <dbReference type="Proteomes" id="UP000260823"/>
    </source>
</evidence>
<evidence type="ECO:0000256" key="1">
    <source>
        <dbReference type="SAM" id="Phobius"/>
    </source>
</evidence>
<keyword evidence="3" id="KW-1185">Reference proteome</keyword>
<comment type="caution">
    <text evidence="2">The sequence shown here is derived from an EMBL/GenBank/DDBJ whole genome shotgun (WGS) entry which is preliminary data.</text>
</comment>
<organism evidence="2 3">
    <name type="scientific">Mucilaginibacter terrenus</name>
    <dbReference type="NCBI Taxonomy" id="2482727"/>
    <lineage>
        <taxon>Bacteria</taxon>
        <taxon>Pseudomonadati</taxon>
        <taxon>Bacteroidota</taxon>
        <taxon>Sphingobacteriia</taxon>
        <taxon>Sphingobacteriales</taxon>
        <taxon>Sphingobacteriaceae</taxon>
        <taxon>Mucilaginibacter</taxon>
    </lineage>
</organism>
<sequence>MNDRVTVNILRRVCLVLVLSPILVFLIAIFFEERNYALSQTLANEGKPLSVFMSLLGSFAYLCFKISRFKQQTPLNIFNDIIKIMIATSFTAFFVYALGF</sequence>
<proteinExistence type="predicted"/>
<dbReference type="AlphaFoldDB" id="A0A3E2NJK5"/>
<dbReference type="RefSeq" id="WP_117385010.1">
    <property type="nucleotide sequence ID" value="NZ_QWDE01000007.1"/>
</dbReference>
<dbReference type="EMBL" id="QWDE01000007">
    <property type="protein sequence ID" value="RFZ81110.1"/>
    <property type="molecule type" value="Genomic_DNA"/>
</dbReference>
<name>A0A3E2NJK5_9SPHI</name>
<accession>A0A3E2NJK5</accession>
<gene>
    <name evidence="2" type="ORF">DYU05_20330</name>
</gene>
<reference evidence="2 3" key="1">
    <citation type="submission" date="2018-08" db="EMBL/GenBank/DDBJ databases">
        <title>Mucilaginibacter terrae sp. nov., isolated from manganese diggings.</title>
        <authorList>
            <person name="Huang Y."/>
            <person name="Zhou Z."/>
        </authorList>
    </citation>
    <scope>NUCLEOTIDE SEQUENCE [LARGE SCALE GENOMIC DNA]</scope>
    <source>
        <strain evidence="2 3">ZH6</strain>
    </source>
</reference>
<feature type="transmembrane region" description="Helical" evidence="1">
    <location>
        <begin position="81"/>
        <end position="99"/>
    </location>
</feature>